<feature type="compositionally biased region" description="Basic and acidic residues" evidence="1">
    <location>
        <begin position="635"/>
        <end position="644"/>
    </location>
</feature>
<evidence type="ECO:0000313" key="2">
    <source>
        <dbReference type="EMBL" id="MFK3575963.1"/>
    </source>
</evidence>
<dbReference type="SUPFAM" id="SSF52540">
    <property type="entry name" value="P-loop containing nucleoside triphosphate hydrolases"/>
    <property type="match status" value="1"/>
</dbReference>
<feature type="compositionally biased region" description="Basic and acidic residues" evidence="1">
    <location>
        <begin position="617"/>
        <end position="628"/>
    </location>
</feature>
<proteinExistence type="predicted"/>
<dbReference type="EMBL" id="JAOQBW010000002">
    <property type="protein sequence ID" value="MFK3575963.1"/>
    <property type="molecule type" value="Genomic_DNA"/>
</dbReference>
<feature type="region of interest" description="Disordered" evidence="1">
    <location>
        <begin position="586"/>
        <end position="644"/>
    </location>
</feature>
<dbReference type="Proteomes" id="UP001620273">
    <property type="component" value="Unassembled WGS sequence"/>
</dbReference>
<keyword evidence="3" id="KW-1185">Reference proteome</keyword>
<dbReference type="InterPro" id="IPR027417">
    <property type="entry name" value="P-loop_NTPase"/>
</dbReference>
<feature type="compositionally biased region" description="Low complexity" evidence="1">
    <location>
        <begin position="544"/>
        <end position="553"/>
    </location>
</feature>
<dbReference type="RefSeq" id="WP_404440331.1">
    <property type="nucleotide sequence ID" value="NZ_JAOQBW010000002.1"/>
</dbReference>
<evidence type="ECO:0000256" key="1">
    <source>
        <dbReference type="SAM" id="MobiDB-lite"/>
    </source>
</evidence>
<gene>
    <name evidence="2" type="ORF">OCH74_03660</name>
</gene>
<dbReference type="Pfam" id="PF13481">
    <property type="entry name" value="AAA_25"/>
    <property type="match status" value="1"/>
</dbReference>
<feature type="region of interest" description="Disordered" evidence="1">
    <location>
        <begin position="88"/>
        <end position="163"/>
    </location>
</feature>
<organism evidence="2 3">
    <name type="scientific">Bifidobacterium thermacidophilum</name>
    <dbReference type="NCBI Taxonomy" id="246618"/>
    <lineage>
        <taxon>Bacteria</taxon>
        <taxon>Bacillati</taxon>
        <taxon>Actinomycetota</taxon>
        <taxon>Actinomycetes</taxon>
        <taxon>Bifidobacteriales</taxon>
        <taxon>Bifidobacteriaceae</taxon>
        <taxon>Bifidobacterium</taxon>
    </lineage>
</organism>
<feature type="region of interest" description="Disordered" evidence="1">
    <location>
        <begin position="534"/>
        <end position="558"/>
    </location>
</feature>
<feature type="compositionally biased region" description="Low complexity" evidence="1">
    <location>
        <begin position="117"/>
        <end position="128"/>
    </location>
</feature>
<reference evidence="2 3" key="1">
    <citation type="submission" date="2022-09" db="EMBL/GenBank/DDBJ databases">
        <title>Genome sequencing of four strains from tibetan pig.</title>
        <authorList>
            <person name="Feng J."/>
        </authorList>
    </citation>
    <scope>NUCLEOTIDE SEQUENCE [LARGE SCALE GENOMIC DNA]</scope>
    <source>
        <strain evidence="2 3">11-1-1</strain>
    </source>
</reference>
<evidence type="ECO:0000313" key="3">
    <source>
        <dbReference type="Proteomes" id="UP001620273"/>
    </source>
</evidence>
<dbReference type="Gene3D" id="3.40.50.300">
    <property type="entry name" value="P-loop containing nucleotide triphosphate hydrolases"/>
    <property type="match status" value="1"/>
</dbReference>
<accession>A0ABW8KN25</accession>
<feature type="compositionally biased region" description="Basic and acidic residues" evidence="1">
    <location>
        <begin position="106"/>
        <end position="115"/>
    </location>
</feature>
<protein>
    <submittedName>
        <fullName evidence="2">AAA family ATPase</fullName>
    </submittedName>
</protein>
<name>A0ABW8KN25_9BIFI</name>
<comment type="caution">
    <text evidence="2">The sequence shown here is derived from an EMBL/GenBank/DDBJ whole genome shotgun (WGS) entry which is preliminary data.</text>
</comment>
<sequence length="644" mass="71006">MSGITAIRHVVSKLEQQRYTVTGITRNKTVPCPCGEGDGHSISLTYDKRQGAVYLTSDGDKCRYKDDTPALLEALSLTPDDLWNDGAWNKGGTPRYTLPDKPGTVRKAEDREHHTQALADAGNAAAPSPATPVPDGRRGMPGSDDARPDIRTTDGTQDTPDPKPLYVGVIPLCGFTLVYGEGGVFKSVLTRWVTAQVTAGKLPGEYNGTPAEVVIVHTCEDTTKQIRLQVERMGGDGRRLKVFDTDQYDDPLKVAKQYVERHASRVALMILDPVTYFADDVNDAKKVEAFVSDLNGFAGRYGIAVMGISHMNKVTDNPRKAFTGSAKWEATARSVVCIAKDPLAGPGAMVSYAKVTKCNGWRPGTKFAIHAGMFAPEGDGYRLDPEKYRATDTAPLLVDVGERQEFPYVVKVEKTNVDIESFDRNRRVSDDERTEAKEQADTVVAWIDAQPDHEAYRTDIDRQFTQGDNRIMSTRQLSRLLRSDSRVDHRKEKMEHGRTLWHVRHDGTGPNHPTAGPMGTVGNSQTNQTNQTFRRGESAGTVGNTQTNQTNQTFRDMPVPAQSPAIPMSGGKFGKLGEFEQSQGFPGTMSGGKFGKFEKSGDSVTRPRPMLMYGKEASNRKQEIDRQHYTIPNQRPKDKHCGKI</sequence>